<organism evidence="3 4">
    <name type="scientific">Anaerocellum danielii</name>
    <dbReference type="NCBI Taxonomy" id="1387557"/>
    <lineage>
        <taxon>Bacteria</taxon>
        <taxon>Bacillati</taxon>
        <taxon>Bacillota</taxon>
        <taxon>Bacillota incertae sedis</taxon>
        <taxon>Caldicellulosiruptorales</taxon>
        <taxon>Caldicellulosiruptoraceae</taxon>
        <taxon>Anaerocellum</taxon>
    </lineage>
</organism>
<evidence type="ECO:0000259" key="2">
    <source>
        <dbReference type="PROSITE" id="PS50943"/>
    </source>
</evidence>
<name>A0ABZ0U0M5_9FIRM</name>
<evidence type="ECO:0000256" key="1">
    <source>
        <dbReference type="ARBA" id="ARBA00023125"/>
    </source>
</evidence>
<dbReference type="PANTHER" id="PTHR46558:SF11">
    <property type="entry name" value="HTH-TYPE TRANSCRIPTIONAL REGULATOR XRE"/>
    <property type="match status" value="1"/>
</dbReference>
<dbReference type="Proteomes" id="UP001322744">
    <property type="component" value="Chromosome"/>
</dbReference>
<evidence type="ECO:0000313" key="4">
    <source>
        <dbReference type="Proteomes" id="UP001322744"/>
    </source>
</evidence>
<feature type="domain" description="HTH cro/C1-type" evidence="2">
    <location>
        <begin position="6"/>
        <end position="60"/>
    </location>
</feature>
<dbReference type="EMBL" id="CP139957">
    <property type="protein sequence ID" value="WPX09220.1"/>
    <property type="molecule type" value="Genomic_DNA"/>
</dbReference>
<dbReference type="PANTHER" id="PTHR46558">
    <property type="entry name" value="TRACRIPTIONAL REGULATORY PROTEIN-RELATED-RELATED"/>
    <property type="match status" value="1"/>
</dbReference>
<evidence type="ECO:0000313" key="3">
    <source>
        <dbReference type="EMBL" id="WPX09220.1"/>
    </source>
</evidence>
<dbReference type="InterPro" id="IPR001387">
    <property type="entry name" value="Cro/C1-type_HTH"/>
</dbReference>
<keyword evidence="1" id="KW-0238">DNA-binding</keyword>
<keyword evidence="4" id="KW-1185">Reference proteome</keyword>
<dbReference type="SMART" id="SM00530">
    <property type="entry name" value="HTH_XRE"/>
    <property type="match status" value="1"/>
</dbReference>
<dbReference type="CDD" id="cd00093">
    <property type="entry name" value="HTH_XRE"/>
    <property type="match status" value="1"/>
</dbReference>
<sequence length="130" mass="15139">MLSEKLRELRKKNGFTQPQLAERLSLSPSTIGMYEQGRRLPDIETLQKIAEFFGVSLEFSLTKEDNSKNNQKYFEKQKDVAKIMEDLIVELENSKEVIVFNGEILNDHTKNYLKELLTIVLQYGKIINEN</sequence>
<dbReference type="RefSeq" id="WP_167333821.1">
    <property type="nucleotide sequence ID" value="NZ_CP139957.1"/>
</dbReference>
<reference evidence="3 4" key="1">
    <citation type="submission" date="2023-12" db="EMBL/GenBank/DDBJ databases">
        <authorList>
            <person name="Manesh M.J.H."/>
            <person name="Bing R.G."/>
            <person name="Willard D.J."/>
            <person name="Kelly R.M."/>
        </authorList>
    </citation>
    <scope>NUCLEOTIDE SEQUENCE [LARGE SCALE GENOMIC DNA]</scope>
    <source>
        <strain evidence="3 4">DSM 8977</strain>
    </source>
</reference>
<accession>A0ABZ0U0M5</accession>
<gene>
    <name evidence="3" type="ORF">SOJ16_000413</name>
</gene>
<dbReference type="SUPFAM" id="SSF47413">
    <property type="entry name" value="lambda repressor-like DNA-binding domains"/>
    <property type="match status" value="1"/>
</dbReference>
<dbReference type="PROSITE" id="PS50943">
    <property type="entry name" value="HTH_CROC1"/>
    <property type="match status" value="1"/>
</dbReference>
<dbReference type="Pfam" id="PF01381">
    <property type="entry name" value="HTH_3"/>
    <property type="match status" value="1"/>
</dbReference>
<dbReference type="InterPro" id="IPR010982">
    <property type="entry name" value="Lambda_DNA-bd_dom_sf"/>
</dbReference>
<protein>
    <submittedName>
        <fullName evidence="3">Helix-turn-helix domain-containing protein</fullName>
    </submittedName>
</protein>
<proteinExistence type="predicted"/>
<dbReference type="Gene3D" id="1.10.260.40">
    <property type="entry name" value="lambda repressor-like DNA-binding domains"/>
    <property type="match status" value="1"/>
</dbReference>